<evidence type="ECO:0000313" key="2">
    <source>
        <dbReference type="Proteomes" id="UP000004994"/>
    </source>
</evidence>
<dbReference type="HOGENOM" id="CLU_3036077_0_0_1"/>
<evidence type="ECO:0000313" key="1">
    <source>
        <dbReference type="EnsemblPlants" id="Solyc05g050620.2.1"/>
    </source>
</evidence>
<dbReference type="Proteomes" id="UP000004994">
    <property type="component" value="Chromosome 5"/>
</dbReference>
<dbReference type="EnsemblPlants" id="Solyc05g050620.2.1">
    <property type="protein sequence ID" value="Solyc05g050620.2.1"/>
    <property type="gene ID" value="Solyc05g050620.2"/>
</dbReference>
<organism evidence="1">
    <name type="scientific">Solanum lycopersicum</name>
    <name type="common">Tomato</name>
    <name type="synonym">Lycopersicon esculentum</name>
    <dbReference type="NCBI Taxonomy" id="4081"/>
    <lineage>
        <taxon>Eukaryota</taxon>
        <taxon>Viridiplantae</taxon>
        <taxon>Streptophyta</taxon>
        <taxon>Embryophyta</taxon>
        <taxon>Tracheophyta</taxon>
        <taxon>Spermatophyta</taxon>
        <taxon>Magnoliopsida</taxon>
        <taxon>eudicotyledons</taxon>
        <taxon>Gunneridae</taxon>
        <taxon>Pentapetalae</taxon>
        <taxon>asterids</taxon>
        <taxon>lamiids</taxon>
        <taxon>Solanales</taxon>
        <taxon>Solanaceae</taxon>
        <taxon>Solanoideae</taxon>
        <taxon>Solaneae</taxon>
        <taxon>Solanum</taxon>
        <taxon>Solanum subgen. Lycopersicon</taxon>
    </lineage>
</organism>
<sequence length="97" mass="10235">MYSEANVFIALTFSDPTSAISFKVSTASGAGRFASALTSSPEMRSTGKLGTGLERSELSDDSFVTETKVDSVIGSTTGSETENSIGCAAVYWECSWR</sequence>
<protein>
    <submittedName>
        <fullName evidence="1">Uncharacterized protein</fullName>
    </submittedName>
</protein>
<accession>K4C194</accession>
<dbReference type="PaxDb" id="4081-Solyc05g050620.2.1"/>
<name>K4C194_SOLLC</name>
<dbReference type="InParanoid" id="K4C194"/>
<keyword evidence="2" id="KW-1185">Reference proteome</keyword>
<dbReference type="AlphaFoldDB" id="K4C194"/>
<proteinExistence type="predicted"/>
<dbReference type="Gramene" id="Solyc05g050620.2.1">
    <property type="protein sequence ID" value="Solyc05g050620.2.1"/>
    <property type="gene ID" value="Solyc05g050620.2"/>
</dbReference>
<reference evidence="1" key="2">
    <citation type="submission" date="2015-06" db="UniProtKB">
        <authorList>
            <consortium name="EnsemblPlants"/>
        </authorList>
    </citation>
    <scope>IDENTIFICATION</scope>
    <source>
        <strain evidence="1">cv. Heinz 1706</strain>
    </source>
</reference>
<reference evidence="1" key="1">
    <citation type="journal article" date="2012" name="Nature">
        <title>The tomato genome sequence provides insights into fleshy fruit evolution.</title>
        <authorList>
            <consortium name="Tomato Genome Consortium"/>
        </authorList>
    </citation>
    <scope>NUCLEOTIDE SEQUENCE [LARGE SCALE GENOMIC DNA]</scope>
    <source>
        <strain evidence="1">cv. Heinz 1706</strain>
    </source>
</reference>